<accession>A0A4Y6PR34</accession>
<dbReference type="AlphaFoldDB" id="A0A4Y6PR34"/>
<keyword evidence="1" id="KW-1133">Transmembrane helix</keyword>
<evidence type="ECO:0000313" key="3">
    <source>
        <dbReference type="Proteomes" id="UP000315995"/>
    </source>
</evidence>
<dbReference type="EMBL" id="CP041186">
    <property type="protein sequence ID" value="QDG50683.1"/>
    <property type="molecule type" value="Genomic_DNA"/>
</dbReference>
<sequence>MSPFVCLIRWARLNLARFHADRFGTTLTELLITLPVFILIFGGVYRLGQIHSKAIVTEGVAYKNTFNKALDVQGLDVGDGLTGLLQGSSSAVHMAPPVAAADAIVQLETYQPRQKNTLTRGAIKLAEHTTYSFDGLVLSGHFGESYSRVRPLQMFDVGFLGLSDEAPTANPEDLLGGSYLSRDLLYDGPNVDFQGGGFNTSNPFQSIYGMLNGMISMSGARGALAANMRYGTVTGVDTDQLDMGYRVIDFESYYNVSVPTYLGSEPWFDQMRAMVITRFTMANPDYALYNKPFGFKGAPDLQLGNGPLDVPEKDEIRLTSPVNYNADTLQ</sequence>
<protein>
    <submittedName>
        <fullName evidence="2">Uncharacterized protein</fullName>
    </submittedName>
</protein>
<dbReference type="RefSeq" id="WP_141197175.1">
    <property type="nucleotide sequence ID" value="NZ_CP041186.1"/>
</dbReference>
<keyword evidence="3" id="KW-1185">Reference proteome</keyword>
<keyword evidence="1" id="KW-0812">Transmembrane</keyword>
<reference evidence="2 3" key="1">
    <citation type="submission" date="2019-06" db="EMBL/GenBank/DDBJ databases">
        <title>Persicimonas caeni gen. nov., sp. nov., a predatory bacterium isolated from solar saltern.</title>
        <authorList>
            <person name="Wang S."/>
        </authorList>
    </citation>
    <scope>NUCLEOTIDE SEQUENCE [LARGE SCALE GENOMIC DNA]</scope>
    <source>
        <strain evidence="2 3">YN101</strain>
    </source>
</reference>
<evidence type="ECO:0000256" key="1">
    <source>
        <dbReference type="SAM" id="Phobius"/>
    </source>
</evidence>
<accession>A0A5B8Y2R4</accession>
<feature type="transmembrane region" description="Helical" evidence="1">
    <location>
        <begin position="23"/>
        <end position="45"/>
    </location>
</feature>
<proteinExistence type="predicted"/>
<evidence type="ECO:0000313" key="2">
    <source>
        <dbReference type="EMBL" id="QDG50683.1"/>
    </source>
</evidence>
<organism evidence="2 3">
    <name type="scientific">Persicimonas caeni</name>
    <dbReference type="NCBI Taxonomy" id="2292766"/>
    <lineage>
        <taxon>Bacteria</taxon>
        <taxon>Deltaproteobacteria</taxon>
        <taxon>Bradymonadales</taxon>
        <taxon>Bradymonadaceae</taxon>
        <taxon>Persicimonas</taxon>
    </lineage>
</organism>
<keyword evidence="1" id="KW-0472">Membrane</keyword>
<dbReference type="Proteomes" id="UP000315995">
    <property type="component" value="Chromosome"/>
</dbReference>
<name>A0A4Y6PR34_PERCE</name>
<gene>
    <name evidence="2" type="ORF">FIV42_08055</name>
</gene>